<proteinExistence type="inferred from homology"/>
<reference evidence="6" key="1">
    <citation type="journal article" date="2018" name="Gigascience">
        <title>Genome assembly of the Pink Ipe (Handroanthus impetiginosus, Bignoniaceae), a highly valued, ecologically keystone Neotropical timber forest tree.</title>
        <authorList>
            <person name="Silva-Junior O.B."/>
            <person name="Grattapaglia D."/>
            <person name="Novaes E."/>
            <person name="Collevatti R.G."/>
        </authorList>
    </citation>
    <scope>NUCLEOTIDE SEQUENCE [LARGE SCALE GENOMIC DNA]</scope>
    <source>
        <strain evidence="6">cv. UFG-1</strain>
    </source>
</reference>
<protein>
    <submittedName>
        <fullName evidence="5">Laccase</fullName>
        <ecNumber evidence="5">1.10.3.2</ecNumber>
    </submittedName>
</protein>
<dbReference type="Proteomes" id="UP000231279">
    <property type="component" value="Unassembled WGS sequence"/>
</dbReference>
<dbReference type="SUPFAM" id="SSF49503">
    <property type="entry name" value="Cupredoxins"/>
    <property type="match status" value="2"/>
</dbReference>
<dbReference type="InterPro" id="IPR011706">
    <property type="entry name" value="Cu-oxidase_C"/>
</dbReference>
<dbReference type="InterPro" id="IPR045087">
    <property type="entry name" value="Cu-oxidase_fam"/>
</dbReference>
<dbReference type="GO" id="GO:0005507">
    <property type="term" value="F:copper ion binding"/>
    <property type="evidence" value="ECO:0007669"/>
    <property type="project" value="InterPro"/>
</dbReference>
<dbReference type="Pfam" id="PF00394">
    <property type="entry name" value="Cu-oxidase"/>
    <property type="match status" value="1"/>
</dbReference>
<dbReference type="GO" id="GO:0052716">
    <property type="term" value="F:hydroquinone:oxygen oxidoreductase activity"/>
    <property type="evidence" value="ECO:0007669"/>
    <property type="project" value="UniProtKB-EC"/>
</dbReference>
<dbReference type="STRING" id="429701.A0A2G9GNI5"/>
<evidence type="ECO:0000313" key="5">
    <source>
        <dbReference type="EMBL" id="PIN06775.1"/>
    </source>
</evidence>
<name>A0A2G9GNI5_9LAMI</name>
<feature type="domain" description="Plastocyanin-like" evidence="3">
    <location>
        <begin position="3"/>
        <end position="104"/>
    </location>
</feature>
<dbReference type="InterPro" id="IPR001117">
    <property type="entry name" value="Cu-oxidase_2nd"/>
</dbReference>
<evidence type="ECO:0000256" key="1">
    <source>
        <dbReference type="ARBA" id="ARBA00010609"/>
    </source>
</evidence>
<keyword evidence="5" id="KW-0560">Oxidoreductase</keyword>
<dbReference type="AlphaFoldDB" id="A0A2G9GNI5"/>
<keyword evidence="6" id="KW-1185">Reference proteome</keyword>
<evidence type="ECO:0000259" key="4">
    <source>
        <dbReference type="Pfam" id="PF07731"/>
    </source>
</evidence>
<comment type="similarity">
    <text evidence="1">Belongs to the multicopper oxidase family.</text>
</comment>
<dbReference type="EMBL" id="NKXS01004327">
    <property type="protein sequence ID" value="PIN06775.1"/>
    <property type="molecule type" value="Genomic_DNA"/>
</dbReference>
<dbReference type="Pfam" id="PF07731">
    <property type="entry name" value="Cu-oxidase_2"/>
    <property type="match status" value="1"/>
</dbReference>
<feature type="domain" description="Plastocyanin-like" evidence="4">
    <location>
        <begin position="177"/>
        <end position="283"/>
    </location>
</feature>
<evidence type="ECO:0000313" key="6">
    <source>
        <dbReference type="Proteomes" id="UP000231279"/>
    </source>
</evidence>
<gene>
    <name evidence="5" type="ORF">CDL12_20670</name>
</gene>
<dbReference type="PANTHER" id="PTHR11709:SF443">
    <property type="entry name" value="LACCASE-15"/>
    <property type="match status" value="1"/>
</dbReference>
<organism evidence="5 6">
    <name type="scientific">Handroanthus impetiginosus</name>
    <dbReference type="NCBI Taxonomy" id="429701"/>
    <lineage>
        <taxon>Eukaryota</taxon>
        <taxon>Viridiplantae</taxon>
        <taxon>Streptophyta</taxon>
        <taxon>Embryophyta</taxon>
        <taxon>Tracheophyta</taxon>
        <taxon>Spermatophyta</taxon>
        <taxon>Magnoliopsida</taxon>
        <taxon>eudicotyledons</taxon>
        <taxon>Gunneridae</taxon>
        <taxon>Pentapetalae</taxon>
        <taxon>asterids</taxon>
        <taxon>lamiids</taxon>
        <taxon>Lamiales</taxon>
        <taxon>Bignoniaceae</taxon>
        <taxon>Crescentiina</taxon>
        <taxon>Tabebuia alliance</taxon>
        <taxon>Handroanthus</taxon>
    </lineage>
</organism>
<comment type="caution">
    <text evidence="5">The sequence shown here is derived from an EMBL/GenBank/DDBJ whole genome shotgun (WGS) entry which is preliminary data.</text>
</comment>
<keyword evidence="2" id="KW-0325">Glycoprotein</keyword>
<dbReference type="Gene3D" id="2.60.40.420">
    <property type="entry name" value="Cupredoxins - blue copper proteins"/>
    <property type="match status" value="2"/>
</dbReference>
<dbReference type="PANTHER" id="PTHR11709">
    <property type="entry name" value="MULTI-COPPER OXIDASE"/>
    <property type="match status" value="1"/>
</dbReference>
<sequence length="300" mass="33581">MKLDTFKLTVDYGKAYLLRMANAVTNNIMFLRIANHKFTIVGSDGSYTKPFTGDYIAIPLGQTIDFLPEANQQPSHYYMAAQVYAIAGTSDNTTTAAIVEYSGNYSAPSFPLLPTLPYFFTLFINTFPCPPDAPYQGARGGRFRASVNNITFVPPRVAILGAYYNPIRGIYGDNFPKVRVLEYNSVVEIVFEGTNVVARIYHPMHLHGYSFYVVGSGSRNFEKDRDPLNYNLVDPPFQNTIVVPVNGWTTIRFKANNPGVWLMHCDLEHTTWGMEMAFIVKNGKGSDAKMLPPPPDMPRC</sequence>
<dbReference type="OrthoDB" id="2121828at2759"/>
<evidence type="ECO:0000259" key="3">
    <source>
        <dbReference type="Pfam" id="PF00394"/>
    </source>
</evidence>
<dbReference type="InterPro" id="IPR008972">
    <property type="entry name" value="Cupredoxin"/>
</dbReference>
<evidence type="ECO:0000256" key="2">
    <source>
        <dbReference type="ARBA" id="ARBA00023180"/>
    </source>
</evidence>
<dbReference type="EC" id="1.10.3.2" evidence="5"/>
<accession>A0A2G9GNI5</accession>